<dbReference type="AlphaFoldDB" id="A0A2Z7AIB1"/>
<organism evidence="3 4">
    <name type="scientific">Dorcoceras hygrometricum</name>
    <dbReference type="NCBI Taxonomy" id="472368"/>
    <lineage>
        <taxon>Eukaryota</taxon>
        <taxon>Viridiplantae</taxon>
        <taxon>Streptophyta</taxon>
        <taxon>Embryophyta</taxon>
        <taxon>Tracheophyta</taxon>
        <taxon>Spermatophyta</taxon>
        <taxon>Magnoliopsida</taxon>
        <taxon>eudicotyledons</taxon>
        <taxon>Gunneridae</taxon>
        <taxon>Pentapetalae</taxon>
        <taxon>asterids</taxon>
        <taxon>lamiids</taxon>
        <taxon>Lamiales</taxon>
        <taxon>Gesneriaceae</taxon>
        <taxon>Didymocarpoideae</taxon>
        <taxon>Trichosporeae</taxon>
        <taxon>Loxocarpinae</taxon>
        <taxon>Dorcoceras</taxon>
    </lineage>
</organism>
<reference evidence="3 4" key="1">
    <citation type="journal article" date="2015" name="Proc. Natl. Acad. Sci. U.S.A.">
        <title>The resurrection genome of Boea hygrometrica: A blueprint for survival of dehydration.</title>
        <authorList>
            <person name="Xiao L."/>
            <person name="Yang G."/>
            <person name="Zhang L."/>
            <person name="Yang X."/>
            <person name="Zhao S."/>
            <person name="Ji Z."/>
            <person name="Zhou Q."/>
            <person name="Hu M."/>
            <person name="Wang Y."/>
            <person name="Chen M."/>
            <person name="Xu Y."/>
            <person name="Jin H."/>
            <person name="Xiao X."/>
            <person name="Hu G."/>
            <person name="Bao F."/>
            <person name="Hu Y."/>
            <person name="Wan P."/>
            <person name="Li L."/>
            <person name="Deng X."/>
            <person name="Kuang T."/>
            <person name="Xiang C."/>
            <person name="Zhu J.K."/>
            <person name="Oliver M.J."/>
            <person name="He Y."/>
        </authorList>
    </citation>
    <scope>NUCLEOTIDE SEQUENCE [LARGE SCALE GENOMIC DNA]</scope>
    <source>
        <strain evidence="4">cv. XS01</strain>
    </source>
</reference>
<feature type="transmembrane region" description="Helical" evidence="2">
    <location>
        <begin position="146"/>
        <end position="168"/>
    </location>
</feature>
<evidence type="ECO:0000256" key="2">
    <source>
        <dbReference type="SAM" id="Phobius"/>
    </source>
</evidence>
<dbReference type="Proteomes" id="UP000250235">
    <property type="component" value="Unassembled WGS sequence"/>
</dbReference>
<keyword evidence="2" id="KW-0472">Membrane</keyword>
<accession>A0A2Z7AIB1</accession>
<sequence>MVVARACACGGLGRAPPLAAVAWPEFRFRFRLDSEKFNKLDTIMANHIDQIRETLALIPQLGIRIRPPVTQRKNNKQRTRDEARPHARGGREGRRTRRRRGGRSSRFLISTEKFNKLDTIMANHIDQIRETLALIPQLGIRIRPPLLSVLGFDPMSLWGLVVFLVVLFSGNPGFTAGRGFNPAGGVPEDG</sequence>
<evidence type="ECO:0000313" key="4">
    <source>
        <dbReference type="Proteomes" id="UP000250235"/>
    </source>
</evidence>
<feature type="compositionally biased region" description="Basic and acidic residues" evidence="1">
    <location>
        <begin position="78"/>
        <end position="93"/>
    </location>
</feature>
<dbReference type="EMBL" id="KV017190">
    <property type="protein sequence ID" value="KZV18829.1"/>
    <property type="molecule type" value="Genomic_DNA"/>
</dbReference>
<proteinExistence type="predicted"/>
<gene>
    <name evidence="3" type="ORF">F511_09652</name>
</gene>
<feature type="region of interest" description="Disordered" evidence="1">
    <location>
        <begin position="68"/>
        <end position="102"/>
    </location>
</feature>
<evidence type="ECO:0000313" key="3">
    <source>
        <dbReference type="EMBL" id="KZV18829.1"/>
    </source>
</evidence>
<keyword evidence="2" id="KW-1133">Transmembrane helix</keyword>
<keyword evidence="4" id="KW-1185">Reference proteome</keyword>
<evidence type="ECO:0000256" key="1">
    <source>
        <dbReference type="SAM" id="MobiDB-lite"/>
    </source>
</evidence>
<protein>
    <submittedName>
        <fullName evidence="3">Uncharacterized protein</fullName>
    </submittedName>
</protein>
<keyword evidence="2" id="KW-0812">Transmembrane</keyword>
<name>A0A2Z7AIB1_9LAMI</name>